<name>A0A2T7UPM1_9RHOB</name>
<keyword evidence="1" id="KW-0808">Transferase</keyword>
<keyword evidence="2" id="KW-0325">Glycoprotein</keyword>
<dbReference type="GO" id="GO:0008146">
    <property type="term" value="F:sulfotransferase activity"/>
    <property type="evidence" value="ECO:0007669"/>
    <property type="project" value="InterPro"/>
</dbReference>
<sequence length="255" mass="29776">MTRENITDILCIGCQKGSTSWLHSVLSTHPGTHVFPNIDPVTSTNKEAHFWDWNHKRGVDWYRTLMAPEDPALKSMDFTPEYAFLNDVQIAECKALNPGARVIYILRDPLARAVSAIRMHMLWRFGKDHAEPLHMDDTFRFFLTAARLTQHGDYLRNLTAWRRHYPDLTVLNYEDFHTDREGSVRRIFADLDLDIEAANQQRLKKLMGSRVWESAKFPIDRPVLMFLQGLTWRFRQETQAELGMRFAEGERLLAD</sequence>
<dbReference type="OrthoDB" id="981508at2"/>
<protein>
    <recommendedName>
        <fullName evidence="3">Sulfotransferase domain-containing protein</fullName>
    </recommendedName>
</protein>
<dbReference type="AlphaFoldDB" id="A0A2T7UPM1"/>
<accession>A0A2T7UPM1</accession>
<comment type="caution">
    <text evidence="4">The sequence shown here is derived from an EMBL/GenBank/DDBJ whole genome shotgun (WGS) entry which is preliminary data.</text>
</comment>
<organism evidence="4 5">
    <name type="scientific">Pararhodobacter aggregans</name>
    <dbReference type="NCBI Taxonomy" id="404875"/>
    <lineage>
        <taxon>Bacteria</taxon>
        <taxon>Pseudomonadati</taxon>
        <taxon>Pseudomonadota</taxon>
        <taxon>Alphaproteobacteria</taxon>
        <taxon>Rhodobacterales</taxon>
        <taxon>Paracoccaceae</taxon>
        <taxon>Pararhodobacter</taxon>
    </lineage>
</organism>
<dbReference type="PANTHER" id="PTHR10605:SF56">
    <property type="entry name" value="BIFUNCTIONAL HEPARAN SULFATE N-DEACETYLASE_N-SULFOTRANSFERASE"/>
    <property type="match status" value="1"/>
</dbReference>
<dbReference type="Pfam" id="PF00685">
    <property type="entry name" value="Sulfotransfer_1"/>
    <property type="match status" value="1"/>
</dbReference>
<evidence type="ECO:0000313" key="4">
    <source>
        <dbReference type="EMBL" id="PVE46653.1"/>
    </source>
</evidence>
<dbReference type="InterPro" id="IPR000863">
    <property type="entry name" value="Sulfotransferase_dom"/>
</dbReference>
<dbReference type="RefSeq" id="WP_107752895.1">
    <property type="nucleotide sequence ID" value="NZ_QBKF01000008.1"/>
</dbReference>
<keyword evidence="5" id="KW-1185">Reference proteome</keyword>
<evidence type="ECO:0000256" key="1">
    <source>
        <dbReference type="ARBA" id="ARBA00022679"/>
    </source>
</evidence>
<evidence type="ECO:0000259" key="3">
    <source>
        <dbReference type="Pfam" id="PF00685"/>
    </source>
</evidence>
<proteinExistence type="predicted"/>
<dbReference type="Proteomes" id="UP000244810">
    <property type="component" value="Unassembled WGS sequence"/>
</dbReference>
<gene>
    <name evidence="4" type="ORF">DDE23_16035</name>
</gene>
<dbReference type="Gene3D" id="3.40.50.300">
    <property type="entry name" value="P-loop containing nucleotide triphosphate hydrolases"/>
    <property type="match status" value="1"/>
</dbReference>
<evidence type="ECO:0000313" key="5">
    <source>
        <dbReference type="Proteomes" id="UP000244810"/>
    </source>
</evidence>
<dbReference type="PANTHER" id="PTHR10605">
    <property type="entry name" value="HEPARAN SULFATE SULFOTRANSFERASE"/>
    <property type="match status" value="1"/>
</dbReference>
<dbReference type="EMBL" id="QDDR01000008">
    <property type="protein sequence ID" value="PVE46653.1"/>
    <property type="molecule type" value="Genomic_DNA"/>
</dbReference>
<dbReference type="InterPro" id="IPR027417">
    <property type="entry name" value="P-loop_NTPase"/>
</dbReference>
<reference evidence="4 5" key="1">
    <citation type="journal article" date="2011" name="Syst. Appl. Microbiol.">
        <title>Defluviimonas denitrificans gen. nov., sp. nov., and Pararhodobacter aggregans gen. nov., sp. nov., non-phototrophic Rhodobacteraceae from the biofilter of a marine aquaculture.</title>
        <authorList>
            <person name="Foesel B.U."/>
            <person name="Drake H.L."/>
            <person name="Schramm A."/>
        </authorList>
    </citation>
    <scope>NUCLEOTIDE SEQUENCE [LARGE SCALE GENOMIC DNA]</scope>
    <source>
        <strain evidence="4 5">D1-19</strain>
    </source>
</reference>
<dbReference type="InterPro" id="IPR037359">
    <property type="entry name" value="NST/OST"/>
</dbReference>
<evidence type="ECO:0000256" key="2">
    <source>
        <dbReference type="ARBA" id="ARBA00023180"/>
    </source>
</evidence>
<feature type="domain" description="Sulfotransferase" evidence="3">
    <location>
        <begin position="7"/>
        <end position="200"/>
    </location>
</feature>
<dbReference type="SUPFAM" id="SSF52540">
    <property type="entry name" value="P-loop containing nucleoside triphosphate hydrolases"/>
    <property type="match status" value="1"/>
</dbReference>